<gene>
    <name evidence="8" type="primary">panC</name>
    <name evidence="9" type="ORF">DJ013_13450</name>
</gene>
<evidence type="ECO:0000256" key="7">
    <source>
        <dbReference type="ARBA" id="ARBA00048258"/>
    </source>
</evidence>
<dbReference type="InterPro" id="IPR014729">
    <property type="entry name" value="Rossmann-like_a/b/a_fold"/>
</dbReference>
<comment type="subcellular location">
    <subcellularLocation>
        <location evidence="8">Cytoplasm</location>
    </subcellularLocation>
</comment>
<dbReference type="GO" id="GO:0004592">
    <property type="term" value="F:pantoate-beta-alanine ligase activity"/>
    <property type="evidence" value="ECO:0007669"/>
    <property type="project" value="UniProtKB-UniRule"/>
</dbReference>
<feature type="binding site" evidence="8">
    <location>
        <position position="61"/>
    </location>
    <ligand>
        <name>(R)-pantoate</name>
        <dbReference type="ChEBI" id="CHEBI:15980"/>
    </ligand>
</feature>
<proteinExistence type="inferred from homology"/>
<keyword evidence="5 8" id="KW-0547">Nucleotide-binding</keyword>
<dbReference type="EMBL" id="CP029480">
    <property type="protein sequence ID" value="AWV99119.1"/>
    <property type="molecule type" value="Genomic_DNA"/>
</dbReference>
<keyword evidence="6 8" id="KW-0067">ATP-binding</keyword>
<dbReference type="NCBIfam" id="TIGR00018">
    <property type="entry name" value="panC"/>
    <property type="match status" value="1"/>
</dbReference>
<dbReference type="GO" id="GO:0005829">
    <property type="term" value="C:cytosol"/>
    <property type="evidence" value="ECO:0007669"/>
    <property type="project" value="TreeGrafter"/>
</dbReference>
<evidence type="ECO:0000256" key="6">
    <source>
        <dbReference type="ARBA" id="ARBA00022840"/>
    </source>
</evidence>
<feature type="binding site" evidence="8">
    <location>
        <position position="176"/>
    </location>
    <ligand>
        <name>ATP</name>
        <dbReference type="ChEBI" id="CHEBI:30616"/>
    </ligand>
</feature>
<evidence type="ECO:0000256" key="5">
    <source>
        <dbReference type="ARBA" id="ARBA00022741"/>
    </source>
</evidence>
<comment type="function">
    <text evidence="8">Catalyzes the condensation of pantoate with beta-alanine in an ATP-dependent reaction via a pantoyl-adenylate intermediate.</text>
</comment>
<keyword evidence="8" id="KW-0963">Cytoplasm</keyword>
<dbReference type="GO" id="GO:0005524">
    <property type="term" value="F:ATP binding"/>
    <property type="evidence" value="ECO:0007669"/>
    <property type="project" value="UniProtKB-KW"/>
</dbReference>
<evidence type="ECO:0000313" key="9">
    <source>
        <dbReference type="EMBL" id="AWV99119.1"/>
    </source>
</evidence>
<dbReference type="Gene3D" id="3.30.1300.10">
    <property type="entry name" value="Pantoate-beta-alanine ligase, C-terminal domain"/>
    <property type="match status" value="1"/>
</dbReference>
<dbReference type="SUPFAM" id="SSF52374">
    <property type="entry name" value="Nucleotidylyl transferase"/>
    <property type="match status" value="1"/>
</dbReference>
<dbReference type="GO" id="GO:0015940">
    <property type="term" value="P:pantothenate biosynthetic process"/>
    <property type="evidence" value="ECO:0007669"/>
    <property type="project" value="UniProtKB-UniRule"/>
</dbReference>
<dbReference type="CDD" id="cd00560">
    <property type="entry name" value="PanC"/>
    <property type="match status" value="1"/>
</dbReference>
<keyword evidence="4 8" id="KW-0566">Pantothenate biosynthesis</keyword>
<dbReference type="FunFam" id="3.40.50.620:FF:000013">
    <property type="entry name" value="Pantothenate synthetase"/>
    <property type="match status" value="1"/>
</dbReference>
<dbReference type="UniPathway" id="UPA00028">
    <property type="reaction ID" value="UER00005"/>
</dbReference>
<dbReference type="Pfam" id="PF02569">
    <property type="entry name" value="Pantoate_ligase"/>
    <property type="match status" value="1"/>
</dbReference>
<keyword evidence="10" id="KW-1185">Reference proteome</keyword>
<feature type="binding site" evidence="8">
    <location>
        <begin position="184"/>
        <end position="187"/>
    </location>
    <ligand>
        <name>ATP</name>
        <dbReference type="ChEBI" id="CHEBI:30616"/>
    </ligand>
</feature>
<dbReference type="PANTHER" id="PTHR21299">
    <property type="entry name" value="CYTIDYLATE KINASE/PANTOATE-BETA-ALANINE LIGASE"/>
    <property type="match status" value="1"/>
</dbReference>
<evidence type="ECO:0000313" key="10">
    <source>
        <dbReference type="Proteomes" id="UP000249873"/>
    </source>
</evidence>
<dbReference type="InterPro" id="IPR042176">
    <property type="entry name" value="Pantoate_ligase_C"/>
</dbReference>
<protein>
    <recommendedName>
        <fullName evidence="8">Pantothenate synthetase</fullName>
        <shortName evidence="8">PS</shortName>
        <ecNumber evidence="8">6.3.2.1</ecNumber>
    </recommendedName>
    <alternativeName>
        <fullName evidence="8">Pantoate--beta-alanine ligase</fullName>
    </alternativeName>
    <alternativeName>
        <fullName evidence="8">Pantoate-activating enzyme</fullName>
    </alternativeName>
</protein>
<dbReference type="Proteomes" id="UP000249873">
    <property type="component" value="Chromosome"/>
</dbReference>
<comment type="catalytic activity">
    <reaction evidence="7 8">
        <text>(R)-pantoate + beta-alanine + ATP = (R)-pantothenate + AMP + diphosphate + H(+)</text>
        <dbReference type="Rhea" id="RHEA:10912"/>
        <dbReference type="ChEBI" id="CHEBI:15378"/>
        <dbReference type="ChEBI" id="CHEBI:15980"/>
        <dbReference type="ChEBI" id="CHEBI:29032"/>
        <dbReference type="ChEBI" id="CHEBI:30616"/>
        <dbReference type="ChEBI" id="CHEBI:33019"/>
        <dbReference type="ChEBI" id="CHEBI:57966"/>
        <dbReference type="ChEBI" id="CHEBI:456215"/>
        <dbReference type="EC" id="6.3.2.1"/>
    </reaction>
</comment>
<sequence length="280" mass="31190">MQVLNTISETKSFLKSQRKLGKSIGFVPTMGALHEGHISLISRAREENDVVVCSIFVNPTQFGNPEDLKMYPRTLEADSQLLEPAGCDVVFAPNADEMYPSLPNLTLDFGNLEHVMEGKFRTGHFNGVGIVVSKLFHIVNPDRAYFGLKDLQQVAVLNRMVKDLSFDIELIPCPIVREKDGLAMSSRNGRLSPEARAIASVISKVLLRAKALILAGKDSKSVIAEITARFNEMPEFKLEYFEISDFENLEPIEKQNETGKTAICIAAYLDNVRLIDNIVF</sequence>
<accession>A0A2Z4GCU2</accession>
<dbReference type="NCBIfam" id="TIGR00125">
    <property type="entry name" value="cyt_tran_rel"/>
    <property type="match status" value="1"/>
</dbReference>
<dbReference type="PANTHER" id="PTHR21299:SF1">
    <property type="entry name" value="PANTOATE--BETA-ALANINE LIGASE"/>
    <property type="match status" value="1"/>
</dbReference>
<dbReference type="Gene3D" id="3.40.50.620">
    <property type="entry name" value="HUPs"/>
    <property type="match status" value="1"/>
</dbReference>
<evidence type="ECO:0000256" key="2">
    <source>
        <dbReference type="ARBA" id="ARBA00009256"/>
    </source>
</evidence>
<feature type="binding site" evidence="8">
    <location>
        <begin position="30"/>
        <end position="37"/>
    </location>
    <ligand>
        <name>ATP</name>
        <dbReference type="ChEBI" id="CHEBI:30616"/>
    </ligand>
</feature>
<comment type="miscellaneous">
    <text evidence="8">The reaction proceeds by a bi uni uni bi ping pong mechanism.</text>
</comment>
<dbReference type="InterPro" id="IPR004821">
    <property type="entry name" value="Cyt_trans-like"/>
</dbReference>
<dbReference type="HAMAP" id="MF_00158">
    <property type="entry name" value="PanC"/>
    <property type="match status" value="1"/>
</dbReference>
<dbReference type="KEGG" id="als:DJ013_13450"/>
<dbReference type="InterPro" id="IPR003721">
    <property type="entry name" value="Pantoate_ligase"/>
</dbReference>
<dbReference type="EC" id="6.3.2.1" evidence="8"/>
<organism evidence="9 10">
    <name type="scientific">Arcticibacterium luteifluviistationis</name>
    <dbReference type="NCBI Taxonomy" id="1784714"/>
    <lineage>
        <taxon>Bacteria</taxon>
        <taxon>Pseudomonadati</taxon>
        <taxon>Bacteroidota</taxon>
        <taxon>Cytophagia</taxon>
        <taxon>Cytophagales</taxon>
        <taxon>Leadbetterellaceae</taxon>
        <taxon>Arcticibacterium</taxon>
    </lineage>
</organism>
<name>A0A2Z4GCU2_9BACT</name>
<dbReference type="OrthoDB" id="9773087at2"/>
<evidence type="ECO:0000256" key="4">
    <source>
        <dbReference type="ARBA" id="ARBA00022655"/>
    </source>
</evidence>
<feature type="active site" description="Proton donor" evidence="8">
    <location>
        <position position="37"/>
    </location>
</feature>
<evidence type="ECO:0000256" key="3">
    <source>
        <dbReference type="ARBA" id="ARBA00022598"/>
    </source>
</evidence>
<reference evidence="9 10" key="1">
    <citation type="submission" date="2018-05" db="EMBL/GenBank/DDBJ databases">
        <title>Complete genome sequence of Arcticibacterium luteifluviistationis SM1504T, a cytophagaceae bacterium isolated from Arctic surface seawater.</title>
        <authorList>
            <person name="Li Y."/>
            <person name="Qin Q.-L."/>
        </authorList>
    </citation>
    <scope>NUCLEOTIDE SEQUENCE [LARGE SCALE GENOMIC DNA]</scope>
    <source>
        <strain evidence="9 10">SM1504</strain>
    </source>
</reference>
<feature type="binding site" evidence="8">
    <location>
        <position position="153"/>
    </location>
    <ligand>
        <name>(R)-pantoate</name>
        <dbReference type="ChEBI" id="CHEBI:15980"/>
    </ligand>
</feature>
<keyword evidence="3 8" id="KW-0436">Ligase</keyword>
<evidence type="ECO:0000256" key="1">
    <source>
        <dbReference type="ARBA" id="ARBA00004990"/>
    </source>
</evidence>
<feature type="binding site" evidence="8">
    <location>
        <begin position="147"/>
        <end position="150"/>
    </location>
    <ligand>
        <name>ATP</name>
        <dbReference type="ChEBI" id="CHEBI:30616"/>
    </ligand>
</feature>
<comment type="subunit">
    <text evidence="8">Homodimer.</text>
</comment>
<comment type="similarity">
    <text evidence="2 8">Belongs to the pantothenate synthetase family.</text>
</comment>
<evidence type="ECO:0000256" key="8">
    <source>
        <dbReference type="HAMAP-Rule" id="MF_00158"/>
    </source>
</evidence>
<dbReference type="AlphaFoldDB" id="A0A2Z4GCU2"/>
<feature type="binding site" evidence="8">
    <location>
        <position position="61"/>
    </location>
    <ligand>
        <name>beta-alanine</name>
        <dbReference type="ChEBI" id="CHEBI:57966"/>
    </ligand>
</feature>
<comment type="pathway">
    <text evidence="1 8">Cofactor biosynthesis; (R)-pantothenate biosynthesis; (R)-pantothenate from (R)-pantoate and beta-alanine: step 1/1.</text>
</comment>
<dbReference type="RefSeq" id="WP_111372312.1">
    <property type="nucleotide sequence ID" value="NZ_CP029480.1"/>
</dbReference>